<feature type="compositionally biased region" description="Polar residues" evidence="1">
    <location>
        <begin position="54"/>
        <end position="65"/>
    </location>
</feature>
<comment type="caution">
    <text evidence="3">The sequence shown here is derived from an EMBL/GenBank/DDBJ whole genome shotgun (WGS) entry which is preliminary data.</text>
</comment>
<protein>
    <recommendedName>
        <fullName evidence="2">Tox-REase-7 domain-containing protein</fullName>
    </recommendedName>
</protein>
<evidence type="ECO:0000313" key="4">
    <source>
        <dbReference type="Proteomes" id="UP001218208"/>
    </source>
</evidence>
<evidence type="ECO:0000259" key="2">
    <source>
        <dbReference type="Pfam" id="PF15649"/>
    </source>
</evidence>
<organism evidence="3 4">
    <name type="scientific">Stenotrophomonas maltophilia</name>
    <name type="common">Pseudomonas maltophilia</name>
    <name type="synonym">Xanthomonas maltophilia</name>
    <dbReference type="NCBI Taxonomy" id="40324"/>
    <lineage>
        <taxon>Bacteria</taxon>
        <taxon>Pseudomonadati</taxon>
        <taxon>Pseudomonadota</taxon>
        <taxon>Gammaproteobacteria</taxon>
        <taxon>Lysobacterales</taxon>
        <taxon>Lysobacteraceae</taxon>
        <taxon>Stenotrophomonas</taxon>
        <taxon>Stenotrophomonas maltophilia group</taxon>
    </lineage>
</organism>
<name>A0AAI9C190_STEMA</name>
<feature type="domain" description="Tox-REase-7" evidence="2">
    <location>
        <begin position="4"/>
        <end position="58"/>
    </location>
</feature>
<dbReference type="InterPro" id="IPR028903">
    <property type="entry name" value="Tox-REase-7_dom"/>
</dbReference>
<feature type="region of interest" description="Disordered" evidence="1">
    <location>
        <begin position="54"/>
        <end position="75"/>
    </location>
</feature>
<proteinExistence type="predicted"/>
<feature type="compositionally biased region" description="Basic and acidic residues" evidence="1">
    <location>
        <begin position="66"/>
        <end position="75"/>
    </location>
</feature>
<dbReference type="RefSeq" id="WP_110711616.1">
    <property type="nucleotide sequence ID" value="NZ_CP029773.1"/>
</dbReference>
<gene>
    <name evidence="3" type="ORF">QEG23_001772</name>
</gene>
<evidence type="ECO:0000313" key="3">
    <source>
        <dbReference type="EMBL" id="EKT4092271.1"/>
    </source>
</evidence>
<accession>A0AAI9C190</accession>
<reference evidence="3" key="1">
    <citation type="submission" date="2022-07" db="EMBL/GenBank/DDBJ databases">
        <authorList>
            <consortium name="DAFM: The Division of Animal and Food Microbiology"/>
        </authorList>
    </citation>
    <scope>NUCLEOTIDE SEQUENCE</scope>
    <source>
        <strain evidence="3">19MO01SH01-2</strain>
    </source>
</reference>
<sequence length="75" mass="8454">MKSYTTIPDFKNSRQVGEIKDTKRLSDSSQLRAQREHAQATGREHVVVTGANTKVSSTVERQSTIVRRDDLGPKR</sequence>
<evidence type="ECO:0000256" key="1">
    <source>
        <dbReference type="SAM" id="MobiDB-lite"/>
    </source>
</evidence>
<feature type="region of interest" description="Disordered" evidence="1">
    <location>
        <begin position="1"/>
        <end position="30"/>
    </location>
</feature>
<dbReference type="Proteomes" id="UP001218208">
    <property type="component" value="Unassembled WGS sequence"/>
</dbReference>
<feature type="compositionally biased region" description="Basic and acidic residues" evidence="1">
    <location>
        <begin position="17"/>
        <end position="26"/>
    </location>
</feature>
<dbReference type="EMBL" id="ABLOJW010000008">
    <property type="protein sequence ID" value="EKT4092271.1"/>
    <property type="molecule type" value="Genomic_DNA"/>
</dbReference>
<dbReference type="Pfam" id="PF15649">
    <property type="entry name" value="Tox-REase-7"/>
    <property type="match status" value="1"/>
</dbReference>
<dbReference type="AlphaFoldDB" id="A0AAI9C190"/>